<evidence type="ECO:0000256" key="6">
    <source>
        <dbReference type="ARBA" id="ARBA00022908"/>
    </source>
</evidence>
<evidence type="ECO:0000256" key="3">
    <source>
        <dbReference type="ARBA" id="ARBA00022490"/>
    </source>
</evidence>
<accession>A0A0F9QYJ9</accession>
<evidence type="ECO:0000256" key="8">
    <source>
        <dbReference type="ARBA" id="ARBA00023172"/>
    </source>
</evidence>
<dbReference type="GO" id="GO:0005737">
    <property type="term" value="C:cytoplasm"/>
    <property type="evidence" value="ECO:0007669"/>
    <property type="project" value="UniProtKB-SubCell"/>
</dbReference>
<name>A0A0F9QYJ9_9ZZZZ</name>
<comment type="subcellular location">
    <subcellularLocation>
        <location evidence="1">Cytoplasm</location>
    </subcellularLocation>
</comment>
<keyword evidence="9" id="KW-0131">Cell cycle</keyword>
<dbReference type="PROSITE" id="PS51900">
    <property type="entry name" value="CB"/>
    <property type="match status" value="1"/>
</dbReference>
<comment type="caution">
    <text evidence="12">The sequence shown here is derived from an EMBL/GenBank/DDBJ whole genome shotgun (WGS) entry which is preliminary data.</text>
</comment>
<dbReference type="Pfam" id="PF02899">
    <property type="entry name" value="Phage_int_SAM_1"/>
    <property type="match status" value="1"/>
</dbReference>
<keyword evidence="3" id="KW-0963">Cytoplasm</keyword>
<keyword evidence="7" id="KW-0238">DNA-binding</keyword>
<dbReference type="InterPro" id="IPR011931">
    <property type="entry name" value="Recomb_XerC"/>
</dbReference>
<evidence type="ECO:0000313" key="12">
    <source>
        <dbReference type="EMBL" id="KKN47614.1"/>
    </source>
</evidence>
<evidence type="ECO:0000256" key="2">
    <source>
        <dbReference type="ARBA" id="ARBA00006657"/>
    </source>
</evidence>
<dbReference type="NCBIfam" id="NF001399">
    <property type="entry name" value="PRK00283.1"/>
    <property type="match status" value="1"/>
</dbReference>
<evidence type="ECO:0000259" key="10">
    <source>
        <dbReference type="PROSITE" id="PS51898"/>
    </source>
</evidence>
<dbReference type="InterPro" id="IPR004107">
    <property type="entry name" value="Integrase_SAM-like_N"/>
</dbReference>
<dbReference type="PANTHER" id="PTHR30349">
    <property type="entry name" value="PHAGE INTEGRASE-RELATED"/>
    <property type="match status" value="1"/>
</dbReference>
<dbReference type="GO" id="GO:0003677">
    <property type="term" value="F:DNA binding"/>
    <property type="evidence" value="ECO:0007669"/>
    <property type="project" value="UniProtKB-KW"/>
</dbReference>
<keyword evidence="8" id="KW-0233">DNA recombination</keyword>
<evidence type="ECO:0008006" key="13">
    <source>
        <dbReference type="Google" id="ProtNLM"/>
    </source>
</evidence>
<dbReference type="SUPFAM" id="SSF56349">
    <property type="entry name" value="DNA breaking-rejoining enzymes"/>
    <property type="match status" value="1"/>
</dbReference>
<keyword evidence="5" id="KW-0159">Chromosome partition</keyword>
<dbReference type="GO" id="GO:0007059">
    <property type="term" value="P:chromosome segregation"/>
    <property type="evidence" value="ECO:0007669"/>
    <property type="project" value="UniProtKB-KW"/>
</dbReference>
<dbReference type="HAMAP" id="MF_01808">
    <property type="entry name" value="Recomb_XerC_XerD"/>
    <property type="match status" value="1"/>
</dbReference>
<dbReference type="Gene3D" id="1.10.150.130">
    <property type="match status" value="1"/>
</dbReference>
<dbReference type="InterPro" id="IPR044068">
    <property type="entry name" value="CB"/>
</dbReference>
<dbReference type="InterPro" id="IPR010998">
    <property type="entry name" value="Integrase_recombinase_N"/>
</dbReference>
<dbReference type="AlphaFoldDB" id="A0A0F9QYJ9"/>
<evidence type="ECO:0000256" key="7">
    <source>
        <dbReference type="ARBA" id="ARBA00023125"/>
    </source>
</evidence>
<dbReference type="InterPro" id="IPR050090">
    <property type="entry name" value="Tyrosine_recombinase_XerCD"/>
</dbReference>
<evidence type="ECO:0000256" key="1">
    <source>
        <dbReference type="ARBA" id="ARBA00004496"/>
    </source>
</evidence>
<feature type="domain" description="Core-binding (CB)" evidence="11">
    <location>
        <begin position="6"/>
        <end position="92"/>
    </location>
</feature>
<dbReference type="Gene3D" id="1.10.443.10">
    <property type="entry name" value="Intergrase catalytic core"/>
    <property type="match status" value="1"/>
</dbReference>
<proteinExistence type="inferred from homology"/>
<dbReference type="CDD" id="cd00798">
    <property type="entry name" value="INT_XerDC_C"/>
    <property type="match status" value="1"/>
</dbReference>
<organism evidence="12">
    <name type="scientific">marine sediment metagenome</name>
    <dbReference type="NCBI Taxonomy" id="412755"/>
    <lineage>
        <taxon>unclassified sequences</taxon>
        <taxon>metagenomes</taxon>
        <taxon>ecological metagenomes</taxon>
    </lineage>
</organism>
<keyword evidence="4" id="KW-0132">Cell division</keyword>
<evidence type="ECO:0000259" key="11">
    <source>
        <dbReference type="PROSITE" id="PS51900"/>
    </source>
</evidence>
<dbReference type="InterPro" id="IPR023009">
    <property type="entry name" value="Tyrosine_recombinase_XerC/XerD"/>
</dbReference>
<dbReference type="GO" id="GO:0051301">
    <property type="term" value="P:cell division"/>
    <property type="evidence" value="ECO:0007669"/>
    <property type="project" value="UniProtKB-KW"/>
</dbReference>
<dbReference type="PROSITE" id="PS51898">
    <property type="entry name" value="TYR_RECOMBINASE"/>
    <property type="match status" value="1"/>
</dbReference>
<evidence type="ECO:0000256" key="9">
    <source>
        <dbReference type="ARBA" id="ARBA00023306"/>
    </source>
</evidence>
<sequence length="303" mass="34478">MSYTVNEQQQAIDDFLLYLAQEKRMSPHTVNNYQRDLKQFATYCGQLALPVWSLLKSSHIRQFISQLHRQGLASRSIQRSLSAMRSFYRYLIREGLADNNPAQAVQAPKGEKRLPSTLDVDQMSGLLDGTSQDTMIGCRDRAMMELFYSSGLRLAELAALDLRDVDFGSQLVHVLGKGNKQRIVPVGTQAIRALQSWLSQRDELGFFEQSALFLTKQGKRLGVRSIQKRLNYWGKKQGISDKVHPHRLRHAFASHMLEASGDLRAVQELLGHADISTTQIYTHVDFQHLAKVYDEAHPRAKKK</sequence>
<dbReference type="Pfam" id="PF00589">
    <property type="entry name" value="Phage_integrase"/>
    <property type="match status" value="1"/>
</dbReference>
<evidence type="ECO:0000256" key="4">
    <source>
        <dbReference type="ARBA" id="ARBA00022618"/>
    </source>
</evidence>
<dbReference type="PANTHER" id="PTHR30349:SF81">
    <property type="entry name" value="TYROSINE RECOMBINASE XERC"/>
    <property type="match status" value="1"/>
</dbReference>
<protein>
    <recommendedName>
        <fullName evidence="13">Tyrosine recombinase XerC</fullName>
    </recommendedName>
</protein>
<dbReference type="InterPro" id="IPR013762">
    <property type="entry name" value="Integrase-like_cat_sf"/>
</dbReference>
<dbReference type="GO" id="GO:0006310">
    <property type="term" value="P:DNA recombination"/>
    <property type="evidence" value="ECO:0007669"/>
    <property type="project" value="UniProtKB-KW"/>
</dbReference>
<comment type="similarity">
    <text evidence="2">Belongs to the 'phage' integrase family. XerC subfamily.</text>
</comment>
<dbReference type="EMBL" id="LAZR01001266">
    <property type="protein sequence ID" value="KKN47614.1"/>
    <property type="molecule type" value="Genomic_DNA"/>
</dbReference>
<keyword evidence="6" id="KW-0229">DNA integration</keyword>
<reference evidence="12" key="1">
    <citation type="journal article" date="2015" name="Nature">
        <title>Complex archaea that bridge the gap between prokaryotes and eukaryotes.</title>
        <authorList>
            <person name="Spang A."/>
            <person name="Saw J.H."/>
            <person name="Jorgensen S.L."/>
            <person name="Zaremba-Niedzwiedzka K."/>
            <person name="Martijn J."/>
            <person name="Lind A.E."/>
            <person name="van Eijk R."/>
            <person name="Schleper C."/>
            <person name="Guy L."/>
            <person name="Ettema T.J."/>
        </authorList>
    </citation>
    <scope>NUCLEOTIDE SEQUENCE</scope>
</reference>
<gene>
    <name evidence="12" type="ORF">LCGC14_0661200</name>
</gene>
<feature type="domain" description="Tyr recombinase" evidence="10">
    <location>
        <begin position="113"/>
        <end position="294"/>
    </location>
</feature>
<dbReference type="NCBIfam" id="NF040815">
    <property type="entry name" value="recomb_XerA_Arch"/>
    <property type="match status" value="1"/>
</dbReference>
<dbReference type="GO" id="GO:0015074">
    <property type="term" value="P:DNA integration"/>
    <property type="evidence" value="ECO:0007669"/>
    <property type="project" value="UniProtKB-KW"/>
</dbReference>
<dbReference type="InterPro" id="IPR011010">
    <property type="entry name" value="DNA_brk_join_enz"/>
</dbReference>
<dbReference type="NCBIfam" id="TIGR02224">
    <property type="entry name" value="recomb_XerC"/>
    <property type="match status" value="1"/>
</dbReference>
<evidence type="ECO:0000256" key="5">
    <source>
        <dbReference type="ARBA" id="ARBA00022829"/>
    </source>
</evidence>
<dbReference type="InterPro" id="IPR002104">
    <property type="entry name" value="Integrase_catalytic"/>
</dbReference>